<dbReference type="PANTHER" id="PTHR11240">
    <property type="entry name" value="RIBONUCLEASE T2"/>
    <property type="match status" value="1"/>
</dbReference>
<evidence type="ECO:0000256" key="12">
    <source>
        <dbReference type="ARBA" id="ARBA00023239"/>
    </source>
</evidence>
<evidence type="ECO:0000259" key="17">
    <source>
        <dbReference type="Pfam" id="PF25488"/>
    </source>
</evidence>
<keyword evidence="12" id="KW-0456">Lyase</keyword>
<evidence type="ECO:0000256" key="7">
    <source>
        <dbReference type="ARBA" id="ARBA00022729"/>
    </source>
</evidence>
<dbReference type="InterPro" id="IPR018188">
    <property type="entry name" value="RNase_T2_His_AS_1"/>
</dbReference>
<name>A0ABR3PC12_9PEZI</name>
<evidence type="ECO:0000256" key="3">
    <source>
        <dbReference type="ARBA" id="ARBA00007469"/>
    </source>
</evidence>
<dbReference type="Pfam" id="PF00445">
    <property type="entry name" value="Ribonuclease_T2"/>
    <property type="match status" value="1"/>
</dbReference>
<accession>A0ABR3PC12</accession>
<dbReference type="Pfam" id="PF25488">
    <property type="entry name" value="RNaseT2L_C"/>
    <property type="match status" value="1"/>
</dbReference>
<evidence type="ECO:0000256" key="1">
    <source>
        <dbReference type="ARBA" id="ARBA00004410"/>
    </source>
</evidence>
<keyword evidence="10" id="KW-1015">Disulfide bond</keyword>
<evidence type="ECO:0000256" key="4">
    <source>
        <dbReference type="ARBA" id="ARBA00012571"/>
    </source>
</evidence>
<dbReference type="SUPFAM" id="SSF55895">
    <property type="entry name" value="Ribonuclease Rh-like"/>
    <property type="match status" value="1"/>
</dbReference>
<dbReference type="InterPro" id="IPR033130">
    <property type="entry name" value="RNase_T2_His_AS_2"/>
</dbReference>
<dbReference type="InterPro" id="IPR001568">
    <property type="entry name" value="RNase_T2-like"/>
</dbReference>
<protein>
    <recommendedName>
        <fullName evidence="14">Ribonuclease T2-like</fullName>
        <ecNumber evidence="4">4.6.1.19</ecNumber>
    </recommendedName>
</protein>
<keyword evidence="9" id="KW-0378">Hydrolase</keyword>
<proteinExistence type="inferred from homology"/>
<dbReference type="Gene3D" id="3.90.730.10">
    <property type="entry name" value="Ribonuclease T2-like"/>
    <property type="match status" value="1"/>
</dbReference>
<feature type="compositionally biased region" description="Low complexity" evidence="16">
    <location>
        <begin position="280"/>
        <end position="299"/>
    </location>
</feature>
<evidence type="ECO:0000256" key="2">
    <source>
        <dbReference type="ARBA" id="ARBA00004496"/>
    </source>
</evidence>
<evidence type="ECO:0000256" key="15">
    <source>
        <dbReference type="RuleBase" id="RU004328"/>
    </source>
</evidence>
<evidence type="ECO:0000313" key="19">
    <source>
        <dbReference type="Proteomes" id="UP001562354"/>
    </source>
</evidence>
<evidence type="ECO:0000256" key="5">
    <source>
        <dbReference type="ARBA" id="ARBA00022490"/>
    </source>
</evidence>
<dbReference type="RefSeq" id="XP_069199540.1">
    <property type="nucleotide sequence ID" value="XM_069346665.1"/>
</dbReference>
<evidence type="ECO:0000256" key="16">
    <source>
        <dbReference type="SAM" id="MobiDB-lite"/>
    </source>
</evidence>
<dbReference type="InterPro" id="IPR057328">
    <property type="entry name" value="RNaseT2L_C"/>
</dbReference>
<feature type="domain" description="RNase T2-like C-terminal" evidence="17">
    <location>
        <begin position="306"/>
        <end position="423"/>
    </location>
</feature>
<keyword evidence="19" id="KW-1185">Reference proteome</keyword>
<keyword evidence="8" id="KW-0255">Endonuclease</keyword>
<comment type="similarity">
    <text evidence="3 15">Belongs to the RNase T2 family.</text>
</comment>
<dbReference type="Proteomes" id="UP001562354">
    <property type="component" value="Unassembled WGS sequence"/>
</dbReference>
<keyword evidence="7" id="KW-0732">Signal</keyword>
<comment type="subcellular location">
    <subcellularLocation>
        <location evidence="2">Cytoplasm</location>
    </subcellularLocation>
    <subcellularLocation>
        <location evidence="1">Vacuole lumen</location>
    </subcellularLocation>
</comment>
<dbReference type="EC" id="4.6.1.19" evidence="4"/>
<keyword evidence="11" id="KW-0325">Glycoprotein</keyword>
<evidence type="ECO:0000256" key="6">
    <source>
        <dbReference type="ARBA" id="ARBA00022554"/>
    </source>
</evidence>
<dbReference type="InterPro" id="IPR033697">
    <property type="entry name" value="Ribonuclease_T2_eukaryotic"/>
</dbReference>
<reference evidence="18 19" key="1">
    <citation type="submission" date="2024-07" db="EMBL/GenBank/DDBJ databases">
        <title>Draft sequence of the Neodothiora populina.</title>
        <authorList>
            <person name="Drown D.D."/>
            <person name="Schuette U.S."/>
            <person name="Buechlein A.B."/>
            <person name="Rusch D.R."/>
            <person name="Winton L.W."/>
            <person name="Adams G.A."/>
        </authorList>
    </citation>
    <scope>NUCLEOTIDE SEQUENCE [LARGE SCALE GENOMIC DNA]</scope>
    <source>
        <strain evidence="18 19">CPC 39397</strain>
    </source>
</reference>
<organism evidence="18 19">
    <name type="scientific">Neodothiora populina</name>
    <dbReference type="NCBI Taxonomy" id="2781224"/>
    <lineage>
        <taxon>Eukaryota</taxon>
        <taxon>Fungi</taxon>
        <taxon>Dikarya</taxon>
        <taxon>Ascomycota</taxon>
        <taxon>Pezizomycotina</taxon>
        <taxon>Dothideomycetes</taxon>
        <taxon>Dothideomycetidae</taxon>
        <taxon>Dothideales</taxon>
        <taxon>Dothioraceae</taxon>
        <taxon>Neodothiora</taxon>
    </lineage>
</organism>
<dbReference type="EMBL" id="JBFMKM010000010">
    <property type="protein sequence ID" value="KAL1303265.1"/>
    <property type="molecule type" value="Genomic_DNA"/>
</dbReference>
<dbReference type="PANTHER" id="PTHR11240:SF79">
    <property type="entry name" value="RIBONUCLEASE T2"/>
    <property type="match status" value="1"/>
</dbReference>
<evidence type="ECO:0000313" key="18">
    <source>
        <dbReference type="EMBL" id="KAL1303265.1"/>
    </source>
</evidence>
<dbReference type="GeneID" id="95980376"/>
<keyword evidence="6" id="KW-0926">Vacuole</keyword>
<dbReference type="InterPro" id="IPR036430">
    <property type="entry name" value="RNase_T2-like_sf"/>
</dbReference>
<evidence type="ECO:0000256" key="10">
    <source>
        <dbReference type="ARBA" id="ARBA00023157"/>
    </source>
</evidence>
<comment type="function">
    <text evidence="13">Rnase which modulates cell survival under stress conditions. Released from the vacuole to the cytoplasm during stress to promote tRNA and rRNA cleavage and to activate separately a downstream pathway that promotes cell death. Involved in cell size, vacuolar morphology and growth at high temperatures and high salt concentration.</text>
</comment>
<dbReference type="CDD" id="cd01061">
    <property type="entry name" value="RNase_T2_euk"/>
    <property type="match status" value="1"/>
</dbReference>
<evidence type="ECO:0000256" key="11">
    <source>
        <dbReference type="ARBA" id="ARBA00023180"/>
    </source>
</evidence>
<dbReference type="PROSITE" id="PS00531">
    <property type="entry name" value="RNASE_T2_2"/>
    <property type="match status" value="1"/>
</dbReference>
<feature type="region of interest" description="Disordered" evidence="16">
    <location>
        <begin position="272"/>
        <end position="303"/>
    </location>
</feature>
<gene>
    <name evidence="18" type="ORF">AAFC00_006677</name>
</gene>
<sequence length="425" mass="46078">MAWQSLASGLGDFWSNLAPKLSSSSSLAVAPAQMGAQLPMNAQGWESNAPTCSPDVPISCRNTSVVDNLCCFNAPGGQMLQTQFWDVNPPTGPSDAWTVHGLWPDLCDGSYDANCDDSRYHSNISAILTEYGADDLLAYMQTYWKDYHGNDQSLWYHEWNKHGTCVSTLEPWCYSDYKPQEEVVDYFNTAIKLYKGLDTYNWLKNAGVVPSSSQTYTKEQIQSVLSAKHGKPVTLGCHSGVFNEVWYHFDVKGSVATGEFIATDPLGGKNTCPQTGIRYPPKGSSTSPTHTSTGSSPRPTKVPGKAFDGKGFLAVETDGNSKGCIIGSGTWYSSGSCATFTASSVGETNFTLASRKGECAIKKDALKCAADIREPTVFESKDGKLGLDGSTTFYADSLPRGWKQIPVYVKEGGHKTDLTIGWQSV</sequence>
<evidence type="ECO:0000256" key="9">
    <source>
        <dbReference type="ARBA" id="ARBA00022801"/>
    </source>
</evidence>
<dbReference type="PROSITE" id="PS00530">
    <property type="entry name" value="RNASE_T2_1"/>
    <property type="match status" value="1"/>
</dbReference>
<evidence type="ECO:0000256" key="13">
    <source>
        <dbReference type="ARBA" id="ARBA00025494"/>
    </source>
</evidence>
<evidence type="ECO:0000256" key="14">
    <source>
        <dbReference type="ARBA" id="ARBA00071169"/>
    </source>
</evidence>
<keyword evidence="5" id="KW-0963">Cytoplasm</keyword>
<keyword evidence="8" id="KW-0540">Nuclease</keyword>
<comment type="caution">
    <text evidence="18">The sequence shown here is derived from an EMBL/GenBank/DDBJ whole genome shotgun (WGS) entry which is preliminary data.</text>
</comment>
<evidence type="ECO:0000256" key="8">
    <source>
        <dbReference type="ARBA" id="ARBA00022759"/>
    </source>
</evidence>